<dbReference type="HAMAP" id="MF_00509">
    <property type="entry name" value="ZipA"/>
    <property type="match status" value="1"/>
</dbReference>
<dbReference type="InterPro" id="IPR036765">
    <property type="entry name" value="ZipA_FtsZ-bd_C_sf"/>
</dbReference>
<feature type="compositionally biased region" description="Basic and acidic residues" evidence="10">
    <location>
        <begin position="174"/>
        <end position="184"/>
    </location>
</feature>
<evidence type="ECO:0000256" key="4">
    <source>
        <dbReference type="ARBA" id="ARBA00022692"/>
    </source>
</evidence>
<comment type="similarity">
    <text evidence="8 9">Belongs to the ZipA family.</text>
</comment>
<keyword evidence="4 8" id="KW-0812">Transmembrane</keyword>
<feature type="domain" description="ZipA C-terminal FtsZ-binding" evidence="11">
    <location>
        <begin position="406"/>
        <end position="537"/>
    </location>
</feature>
<reference evidence="12 13" key="1">
    <citation type="submission" date="2023-04" db="EMBL/GenBank/DDBJ databases">
        <title>A long-awaited taxogenomic arrangement of the family Halomonadaceae.</title>
        <authorList>
            <person name="De La Haba R."/>
            <person name="Chuvochina M."/>
            <person name="Wittouck S."/>
            <person name="Arahal D.R."/>
            <person name="Sanchez-Porro C."/>
            <person name="Hugenholtz P."/>
            <person name="Ventosa A."/>
        </authorList>
    </citation>
    <scope>NUCLEOTIDE SEQUENCE [LARGE SCALE GENOMIC DNA]</scope>
    <source>
        <strain evidence="12 13">DSM 21020</strain>
    </source>
</reference>
<keyword evidence="7 8" id="KW-0131">Cell cycle</keyword>
<evidence type="ECO:0000256" key="1">
    <source>
        <dbReference type="ARBA" id="ARBA00022475"/>
    </source>
</evidence>
<dbReference type="RefSeq" id="WP_309656053.1">
    <property type="nucleotide sequence ID" value="NZ_JARWAN010000013.1"/>
</dbReference>
<evidence type="ECO:0000256" key="5">
    <source>
        <dbReference type="ARBA" id="ARBA00022989"/>
    </source>
</evidence>
<keyword evidence="3 8" id="KW-0132">Cell division</keyword>
<dbReference type="PANTHER" id="PTHR38685">
    <property type="entry name" value="CELL DIVISION PROTEIN ZIPA"/>
    <property type="match status" value="1"/>
</dbReference>
<keyword evidence="2 8" id="KW-0997">Cell inner membrane</keyword>
<feature type="compositionally biased region" description="Polar residues" evidence="10">
    <location>
        <begin position="116"/>
        <end position="137"/>
    </location>
</feature>
<keyword evidence="5 8" id="KW-1133">Transmembrane helix</keyword>
<comment type="subunit">
    <text evidence="8">Interacts with FtsZ via their C-terminal domains.</text>
</comment>
<name>A0ABU1H4C4_9GAMM</name>
<evidence type="ECO:0000256" key="7">
    <source>
        <dbReference type="ARBA" id="ARBA00023306"/>
    </source>
</evidence>
<feature type="region of interest" description="Disordered" evidence="10">
    <location>
        <begin position="272"/>
        <end position="316"/>
    </location>
</feature>
<protein>
    <recommendedName>
        <fullName evidence="8 9">Cell division protein ZipA</fullName>
    </recommendedName>
</protein>
<evidence type="ECO:0000256" key="2">
    <source>
        <dbReference type="ARBA" id="ARBA00022519"/>
    </source>
</evidence>
<evidence type="ECO:0000256" key="8">
    <source>
        <dbReference type="HAMAP-Rule" id="MF_00509"/>
    </source>
</evidence>
<keyword evidence="13" id="KW-1185">Reference proteome</keyword>
<keyword evidence="6 8" id="KW-0472">Membrane</keyword>
<dbReference type="Pfam" id="PF04354">
    <property type="entry name" value="ZipA_C"/>
    <property type="match status" value="1"/>
</dbReference>
<dbReference type="EMBL" id="JARWAN010000013">
    <property type="protein sequence ID" value="MDR5899163.1"/>
    <property type="molecule type" value="Genomic_DNA"/>
</dbReference>
<gene>
    <name evidence="8" type="primary">zipA</name>
    <name evidence="12" type="ORF">QC823_09200</name>
</gene>
<dbReference type="InterPro" id="IPR007449">
    <property type="entry name" value="ZipA_FtsZ-bd_C"/>
</dbReference>
<feature type="region of interest" description="Disordered" evidence="10">
    <location>
        <begin position="37"/>
        <end position="257"/>
    </location>
</feature>
<dbReference type="Proteomes" id="UP001254564">
    <property type="component" value="Unassembled WGS sequence"/>
</dbReference>
<dbReference type="InterPro" id="IPR011919">
    <property type="entry name" value="Cell_div_ZipA"/>
</dbReference>
<evidence type="ECO:0000259" key="11">
    <source>
        <dbReference type="SMART" id="SM00771"/>
    </source>
</evidence>
<comment type="subcellular location">
    <subcellularLocation>
        <location evidence="8">Cell inner membrane</location>
        <topology evidence="8">Single-pass type I membrane protein</topology>
    </subcellularLocation>
    <text evidence="8">Localizes to the Z ring in an FtsZ-dependent manner.</text>
</comment>
<comment type="function">
    <text evidence="8 9">Essential cell division protein that stabilizes the FtsZ protofilaments by cross-linking them and that serves as a cytoplasmic membrane anchor for the Z ring. Also required for the recruitment to the septal ring of downstream cell division proteins.</text>
</comment>
<dbReference type="Gene3D" id="3.30.1400.10">
    <property type="entry name" value="ZipA, C-terminal FtsZ-binding domain"/>
    <property type="match status" value="1"/>
</dbReference>
<comment type="caution">
    <text evidence="12">The sequence shown here is derived from an EMBL/GenBank/DDBJ whole genome shotgun (WGS) entry which is preliminary data.</text>
</comment>
<keyword evidence="1 8" id="KW-1003">Cell membrane</keyword>
<dbReference type="PANTHER" id="PTHR38685:SF1">
    <property type="entry name" value="CELL DIVISION PROTEIN ZIPA"/>
    <property type="match status" value="1"/>
</dbReference>
<dbReference type="GO" id="GO:0051301">
    <property type="term" value="P:cell division"/>
    <property type="evidence" value="ECO:0007669"/>
    <property type="project" value="UniProtKB-KW"/>
</dbReference>
<evidence type="ECO:0000256" key="6">
    <source>
        <dbReference type="ARBA" id="ARBA00023136"/>
    </source>
</evidence>
<feature type="region of interest" description="Disordered" evidence="10">
    <location>
        <begin position="332"/>
        <end position="351"/>
    </location>
</feature>
<proteinExistence type="inferred from homology"/>
<feature type="compositionally biased region" description="Basic and acidic residues" evidence="10">
    <location>
        <begin position="148"/>
        <end position="166"/>
    </location>
</feature>
<organism evidence="12 13">
    <name type="scientific">Vreelandella vilamensis</name>
    <dbReference type="NCBI Taxonomy" id="531309"/>
    <lineage>
        <taxon>Bacteria</taxon>
        <taxon>Pseudomonadati</taxon>
        <taxon>Pseudomonadota</taxon>
        <taxon>Gammaproteobacteria</taxon>
        <taxon>Oceanospirillales</taxon>
        <taxon>Halomonadaceae</taxon>
        <taxon>Vreelandella</taxon>
    </lineage>
</organism>
<feature type="transmembrane region" description="Helical" evidence="8">
    <location>
        <begin position="6"/>
        <end position="23"/>
    </location>
</feature>
<evidence type="ECO:0000256" key="10">
    <source>
        <dbReference type="SAM" id="MobiDB-lite"/>
    </source>
</evidence>
<evidence type="ECO:0000313" key="13">
    <source>
        <dbReference type="Proteomes" id="UP001254564"/>
    </source>
</evidence>
<sequence>MELREWLIVLGLALVSLIVIDGIRRLQRQRRVPQLDQATGTDDLRDAKTSDKDPEEAQREAELSWELPNGGARVLKPADYSGLSGKPKLERQAHPGPSRVLSEFRRMKETKEAPSRGSSASASQAPTAESSRLTEPTLSVPPASAAEPTEHVHETNHVHETDRVEAADSVSAAEHADAAKRKASEAQAHSAQARSVQKDSLPEGGTPPSLSAIRADEDDVKAHLAQHSEAKRRQLRHDIAGEREQADHDDEQYEEDSYRLVDFDGIKQSLKERMTERRKAKQQKKEAKAERAKAQAKEKAERKAREEAQAAAEAEKARLAAEQAKVQEAAAAKTADAVTSTDESPVTTRAEGAQGDETYDEYAVDGNDFHDNDGRYDNVVSPHPTLEKALRHDVCGGHARKTLTNADEVIVISVMSRDKEGFDGGTLLELLMACGLRYSRGMGVFHRFETESPDSELQFSMVNVVKPGSFPIEEMDEFVTPGVTFLMPLPGAEDSSAAFEAMVETAMVVVRHLGGELKDENHSVMTAQTIEFARQRVHEFERRHRLHQQMQAH</sequence>
<evidence type="ECO:0000313" key="12">
    <source>
        <dbReference type="EMBL" id="MDR5899163.1"/>
    </source>
</evidence>
<dbReference type="SMART" id="SM00771">
    <property type="entry name" value="ZipA_C"/>
    <property type="match status" value="1"/>
</dbReference>
<feature type="compositionally biased region" description="Basic and acidic residues" evidence="10">
    <location>
        <begin position="42"/>
        <end position="62"/>
    </location>
</feature>
<evidence type="ECO:0000256" key="3">
    <source>
        <dbReference type="ARBA" id="ARBA00022618"/>
    </source>
</evidence>
<accession>A0ABU1H4C4</accession>
<dbReference type="SUPFAM" id="SSF64383">
    <property type="entry name" value="Cell-division protein ZipA, C-terminal domain"/>
    <property type="match status" value="1"/>
</dbReference>
<feature type="compositionally biased region" description="Basic and acidic residues" evidence="10">
    <location>
        <begin position="102"/>
        <end position="114"/>
    </location>
</feature>
<evidence type="ECO:0000256" key="9">
    <source>
        <dbReference type="RuleBase" id="RU003612"/>
    </source>
</evidence>
<feature type="compositionally biased region" description="Basic and acidic residues" evidence="10">
    <location>
        <begin position="220"/>
        <end position="246"/>
    </location>
</feature>